<feature type="active site" description="Charge relay system" evidence="3">
    <location>
        <position position="211"/>
    </location>
</feature>
<evidence type="ECO:0000313" key="5">
    <source>
        <dbReference type="EMBL" id="AOW06400.1"/>
    </source>
</evidence>
<keyword evidence="2" id="KW-0378">Hydrolase</keyword>
<dbReference type="eggNOG" id="KOG1212">
    <property type="taxonomic scope" value="Eukaryota"/>
</dbReference>
<dbReference type="VEuPathDB" id="FungiDB:YALI0_E34771g"/>
<dbReference type="SUPFAM" id="SSF75304">
    <property type="entry name" value="Amidase signature (AS) enzymes"/>
    <property type="match status" value="1"/>
</dbReference>
<dbReference type="KEGG" id="yli:2912052"/>
<evidence type="ECO:0000313" key="6">
    <source>
        <dbReference type="Proteomes" id="UP000182444"/>
    </source>
</evidence>
<feature type="active site" description="Charge relay system" evidence="3">
    <location>
        <position position="136"/>
    </location>
</feature>
<dbReference type="PIRSF" id="PIRSF001221">
    <property type="entry name" value="Amidase_fungi"/>
    <property type="match status" value="1"/>
</dbReference>
<protein>
    <submittedName>
        <fullName evidence="5">Uncharacterized protein</fullName>
    </submittedName>
</protein>
<dbReference type="Proteomes" id="UP000182444">
    <property type="component" value="Chromosome 1E"/>
</dbReference>
<feature type="binding site" evidence="4">
    <location>
        <position position="211"/>
    </location>
    <ligand>
        <name>substrate</name>
    </ligand>
</feature>
<dbReference type="EMBL" id="CP017557">
    <property type="protein sequence ID" value="AOW06400.1"/>
    <property type="molecule type" value="Genomic_DNA"/>
</dbReference>
<comment type="similarity">
    <text evidence="1">Belongs to the amidase family.</text>
</comment>
<sequence length="539" mass="59531">MTDYEARKTYIARRDESMRLVDQVFDSPFKVADLKVPDEIPLDAKPLFLSLVSDDDRKILQIPPMELLEKLKSGTLKAVPVAGVFCRAAVVAQKLVNCCTEFLPDLALMYAKKADEYMEKNGKPMGPFHGFPLSIKELYALEGRAAHWENPDLINNMQTDNAVLVNGLLELGCVPFCRTTAPQFLMSIESFSPMHGLTTNPHNTSLSSGGSSAGEGAMIAIGASHLGLGSDIGGSIRVPAACCGIYGYRPTNGRVPITGADSLTPGYNAIAGVVGPMASSADLITLFMESIESLELWKRDTFAERSAWVPVNPKEVTVGYLLDDGHVKPHPPVERAIKEFISKMEKAQLPFTVKFKPFTPMQHEEAWKIITGLYFPDGGQFLKDALTNSGEKATDQTKMIALENPNCVEHSVKSLYAAQDVRNKYKTAYQKHWKDQGVDVVIMPTVPSAAIVPNTTKYWGYTCVWNLLDYPATIMPIGKVQESDKKDESYTPRNDLDKAHQDLYSPETYANAPVGLQIVTPRWNDELALKMMEVFSHAM</sequence>
<dbReference type="GO" id="GO:0016787">
    <property type="term" value="F:hydrolase activity"/>
    <property type="evidence" value="ECO:0007669"/>
    <property type="project" value="UniProtKB-KW"/>
</dbReference>
<feature type="binding site" evidence="4">
    <location>
        <begin position="232"/>
        <end position="235"/>
    </location>
    <ligand>
        <name>substrate</name>
    </ligand>
</feature>
<feature type="binding site" evidence="4">
    <location>
        <position position="185"/>
    </location>
    <ligand>
        <name>substrate</name>
    </ligand>
</feature>
<evidence type="ECO:0000256" key="4">
    <source>
        <dbReference type="PIRSR" id="PIRSR001221-2"/>
    </source>
</evidence>
<proteinExistence type="inferred from homology"/>
<organism evidence="5 6">
    <name type="scientific">Yarrowia lipolytica</name>
    <name type="common">Candida lipolytica</name>
    <dbReference type="NCBI Taxonomy" id="4952"/>
    <lineage>
        <taxon>Eukaryota</taxon>
        <taxon>Fungi</taxon>
        <taxon>Dikarya</taxon>
        <taxon>Ascomycota</taxon>
        <taxon>Saccharomycotina</taxon>
        <taxon>Dipodascomycetes</taxon>
        <taxon>Dipodascales</taxon>
        <taxon>Dipodascales incertae sedis</taxon>
        <taxon>Yarrowia</taxon>
    </lineage>
</organism>
<dbReference type="InterPro" id="IPR023631">
    <property type="entry name" value="Amidase_dom"/>
</dbReference>
<dbReference type="OrthoDB" id="6428749at2759"/>
<dbReference type="Gene3D" id="3.90.1300.10">
    <property type="entry name" value="Amidase signature (AS) domain"/>
    <property type="match status" value="1"/>
</dbReference>
<evidence type="ECO:0000256" key="2">
    <source>
        <dbReference type="ARBA" id="ARBA00022801"/>
    </source>
</evidence>
<dbReference type="GeneID" id="2912052"/>
<gene>
    <name evidence="5" type="ORF">YALI1_E41276g</name>
</gene>
<dbReference type="VEuPathDB" id="FungiDB:YALI1_E41276g"/>
<dbReference type="AlphaFoldDB" id="A0A1D8NL97"/>
<name>A0A1D8NL97_YARLL</name>
<dbReference type="PANTHER" id="PTHR46072">
    <property type="entry name" value="AMIDASE-RELATED-RELATED"/>
    <property type="match status" value="1"/>
</dbReference>
<evidence type="ECO:0000256" key="1">
    <source>
        <dbReference type="ARBA" id="ARBA00009199"/>
    </source>
</evidence>
<dbReference type="Pfam" id="PF01425">
    <property type="entry name" value="Amidase"/>
    <property type="match status" value="1"/>
</dbReference>
<reference evidence="5 6" key="1">
    <citation type="journal article" date="2016" name="PLoS ONE">
        <title>Sequence Assembly of Yarrowia lipolytica Strain W29/CLIB89 Shows Transposable Element Diversity.</title>
        <authorList>
            <person name="Magnan C."/>
            <person name="Yu J."/>
            <person name="Chang I."/>
            <person name="Jahn E."/>
            <person name="Kanomata Y."/>
            <person name="Wu J."/>
            <person name="Zeller M."/>
            <person name="Oakes M."/>
            <person name="Baldi P."/>
            <person name="Sandmeyer S."/>
        </authorList>
    </citation>
    <scope>NUCLEOTIDE SEQUENCE [LARGE SCALE GENOMIC DNA]</scope>
    <source>
        <strain evidence="6">CLIB89(W29)</strain>
    </source>
</reference>
<dbReference type="OMA" id="AYKHDEA"/>
<accession>A0A1D8NL97</accession>
<dbReference type="RefSeq" id="XP_504786.1">
    <property type="nucleotide sequence ID" value="XM_504786.1"/>
</dbReference>
<feature type="active site" description="Acyl-ester intermediate" evidence="3">
    <location>
        <position position="235"/>
    </location>
</feature>
<evidence type="ECO:0000256" key="3">
    <source>
        <dbReference type="PIRSR" id="PIRSR001221-1"/>
    </source>
</evidence>
<dbReference type="InterPro" id="IPR036928">
    <property type="entry name" value="AS_sf"/>
</dbReference>
<dbReference type="PANTHER" id="PTHR46072:SF4">
    <property type="entry name" value="AMIDASE C550.07-RELATED"/>
    <property type="match status" value="1"/>
</dbReference>